<dbReference type="EMBL" id="CP043026">
    <property type="protein sequence ID" value="QEH61292.1"/>
    <property type="molecule type" value="Genomic_DNA"/>
</dbReference>
<dbReference type="PANTHER" id="PTHR42711">
    <property type="entry name" value="ABC TRANSPORTER ATP-BINDING PROTEIN"/>
    <property type="match status" value="1"/>
</dbReference>
<dbReference type="PROSITE" id="PS50893">
    <property type="entry name" value="ABC_TRANSPORTER_2"/>
    <property type="match status" value="1"/>
</dbReference>
<dbReference type="PROSITE" id="PS00211">
    <property type="entry name" value="ABC_TRANSPORTER_1"/>
    <property type="match status" value="1"/>
</dbReference>
<evidence type="ECO:0000313" key="7">
    <source>
        <dbReference type="Proteomes" id="UP000323144"/>
    </source>
</evidence>
<proteinExistence type="inferred from homology"/>
<dbReference type="InterPro" id="IPR017871">
    <property type="entry name" value="ABC_transporter-like_CS"/>
</dbReference>
<dbReference type="CDD" id="cd03230">
    <property type="entry name" value="ABC_DR_subfamily_A"/>
    <property type="match status" value="1"/>
</dbReference>
<evidence type="ECO:0000256" key="4">
    <source>
        <dbReference type="ARBA" id="ARBA00022840"/>
    </source>
</evidence>
<dbReference type="Proteomes" id="UP000323144">
    <property type="component" value="Chromosome"/>
</dbReference>
<name>A0A5B9Y5J0_9MOLU</name>
<gene>
    <name evidence="6" type="ORF">SCHIN_v1c00940</name>
</gene>
<protein>
    <submittedName>
        <fullName evidence="6">ABC transporter ATP-binding protein</fullName>
    </submittedName>
</protein>
<evidence type="ECO:0000256" key="1">
    <source>
        <dbReference type="ARBA" id="ARBA00005417"/>
    </source>
</evidence>
<dbReference type="PANTHER" id="PTHR42711:SF5">
    <property type="entry name" value="ABC TRANSPORTER ATP-BINDING PROTEIN NATA"/>
    <property type="match status" value="1"/>
</dbReference>
<dbReference type="GO" id="GO:0005524">
    <property type="term" value="F:ATP binding"/>
    <property type="evidence" value="ECO:0007669"/>
    <property type="project" value="UniProtKB-KW"/>
</dbReference>
<dbReference type="Gene3D" id="3.40.50.300">
    <property type="entry name" value="P-loop containing nucleotide triphosphate hydrolases"/>
    <property type="match status" value="1"/>
</dbReference>
<sequence>MIEVRNLSKIFKSGGGVNDISFSFQEGDIVGLIGDNGAGKSTIIKTIFNEYNKNSGEIFIDNLPITKESYKKMSFFPDQSIYPNNISIEDYCVYSGMLAGVSKKDCKIRTEKLLKFLSLEAYAKKKFKILSAGMQKRAMLAITMISNPDIIILDEPTANLDVTTRFEFMDYLRQLAGNKKTILITSHIINELQGLVNKIIVIDKGKKIFENYLKPGDEILKIYKDATEKALLGQSQSKDINDIFG</sequence>
<keyword evidence="7" id="KW-1185">Reference proteome</keyword>
<evidence type="ECO:0000256" key="3">
    <source>
        <dbReference type="ARBA" id="ARBA00022741"/>
    </source>
</evidence>
<evidence type="ECO:0000259" key="5">
    <source>
        <dbReference type="PROSITE" id="PS50893"/>
    </source>
</evidence>
<keyword evidence="3" id="KW-0547">Nucleotide-binding</keyword>
<dbReference type="InterPro" id="IPR003439">
    <property type="entry name" value="ABC_transporter-like_ATP-bd"/>
</dbReference>
<feature type="domain" description="ABC transporter" evidence="5">
    <location>
        <begin position="2"/>
        <end position="229"/>
    </location>
</feature>
<accession>A0A5B9Y5J0</accession>
<dbReference type="AlphaFoldDB" id="A0A5B9Y5J0"/>
<comment type="similarity">
    <text evidence="1">Belongs to the ABC transporter superfamily.</text>
</comment>
<dbReference type="SUPFAM" id="SSF52540">
    <property type="entry name" value="P-loop containing nucleoside triphosphate hydrolases"/>
    <property type="match status" value="1"/>
</dbReference>
<dbReference type="Pfam" id="PF00005">
    <property type="entry name" value="ABC_tran"/>
    <property type="match status" value="1"/>
</dbReference>
<dbReference type="SMART" id="SM00382">
    <property type="entry name" value="AAA"/>
    <property type="match status" value="1"/>
</dbReference>
<evidence type="ECO:0000313" key="6">
    <source>
        <dbReference type="EMBL" id="QEH61292.1"/>
    </source>
</evidence>
<dbReference type="KEGG" id="schi:SCHIN_v1c00940"/>
<dbReference type="InterPro" id="IPR050763">
    <property type="entry name" value="ABC_transporter_ATP-binding"/>
</dbReference>
<dbReference type="RefSeq" id="WP_166507687.1">
    <property type="nucleotide sequence ID" value="NZ_CP043026.1"/>
</dbReference>
<organism evidence="6 7">
    <name type="scientific">Spiroplasma chinense</name>
    <dbReference type="NCBI Taxonomy" id="216932"/>
    <lineage>
        <taxon>Bacteria</taxon>
        <taxon>Bacillati</taxon>
        <taxon>Mycoplasmatota</taxon>
        <taxon>Mollicutes</taxon>
        <taxon>Entomoplasmatales</taxon>
        <taxon>Spiroplasmataceae</taxon>
        <taxon>Spiroplasma</taxon>
    </lineage>
</organism>
<evidence type="ECO:0000256" key="2">
    <source>
        <dbReference type="ARBA" id="ARBA00022448"/>
    </source>
</evidence>
<dbReference type="InterPro" id="IPR027417">
    <property type="entry name" value="P-loop_NTPase"/>
</dbReference>
<dbReference type="InterPro" id="IPR003593">
    <property type="entry name" value="AAA+_ATPase"/>
</dbReference>
<dbReference type="GO" id="GO:0016887">
    <property type="term" value="F:ATP hydrolysis activity"/>
    <property type="evidence" value="ECO:0007669"/>
    <property type="project" value="InterPro"/>
</dbReference>
<reference evidence="6 7" key="1">
    <citation type="submission" date="2019-08" db="EMBL/GenBank/DDBJ databases">
        <title>Complete genome sequence of Spiroplasma chinense CCH (DSM 19755).</title>
        <authorList>
            <person name="Shen H.-Y."/>
            <person name="Lin Y.-C."/>
            <person name="Chou L."/>
            <person name="Kuo C.-H."/>
        </authorList>
    </citation>
    <scope>NUCLEOTIDE SEQUENCE [LARGE SCALE GENOMIC DNA]</scope>
    <source>
        <strain evidence="6 7">CCH</strain>
    </source>
</reference>
<keyword evidence="4 6" id="KW-0067">ATP-binding</keyword>
<keyword evidence="2" id="KW-0813">Transport</keyword>